<name>A0A430A510_9ENTE</name>
<feature type="domain" description="Sulfatase N-terminal" evidence="3">
    <location>
        <begin position="2"/>
        <end position="377"/>
    </location>
</feature>
<protein>
    <recommendedName>
        <fullName evidence="3">Sulfatase N-terminal domain-containing protein</fullName>
    </recommendedName>
</protein>
<dbReference type="PANTHER" id="PTHR42693">
    <property type="entry name" value="ARYLSULFATASE FAMILY MEMBER"/>
    <property type="match status" value="1"/>
</dbReference>
<dbReference type="InterPro" id="IPR050738">
    <property type="entry name" value="Sulfatase"/>
</dbReference>
<dbReference type="InterPro" id="IPR000917">
    <property type="entry name" value="Sulfatase_N"/>
</dbReference>
<comment type="similarity">
    <text evidence="1">Belongs to the sulfatase family.</text>
</comment>
<proteinExistence type="inferred from homology"/>
<dbReference type="Proteomes" id="UP000288197">
    <property type="component" value="Unassembled WGS sequence"/>
</dbReference>
<dbReference type="SUPFAM" id="SSF53649">
    <property type="entry name" value="Alkaline phosphatase-like"/>
    <property type="match status" value="1"/>
</dbReference>
<evidence type="ECO:0000259" key="3">
    <source>
        <dbReference type="Pfam" id="PF00884"/>
    </source>
</evidence>
<dbReference type="AlphaFoldDB" id="A0A430A510"/>
<dbReference type="RefSeq" id="WP_114289752.1">
    <property type="nucleotide sequence ID" value="NZ_CP081470.1"/>
</dbReference>
<dbReference type="OrthoDB" id="9762324at2"/>
<evidence type="ECO:0000256" key="2">
    <source>
        <dbReference type="ARBA" id="ARBA00022801"/>
    </source>
</evidence>
<dbReference type="Gene3D" id="3.40.720.10">
    <property type="entry name" value="Alkaline Phosphatase, subunit A"/>
    <property type="match status" value="1"/>
</dbReference>
<comment type="caution">
    <text evidence="4">The sequence shown here is derived from an EMBL/GenBank/DDBJ whole genome shotgun (WGS) entry which is preliminary data.</text>
</comment>
<keyword evidence="2" id="KW-0378">Hydrolase</keyword>
<dbReference type="Pfam" id="PF00884">
    <property type="entry name" value="Sulfatase"/>
    <property type="match status" value="1"/>
</dbReference>
<dbReference type="InterPro" id="IPR017850">
    <property type="entry name" value="Alkaline_phosphatase_core_sf"/>
</dbReference>
<dbReference type="GO" id="GO:0004065">
    <property type="term" value="F:arylsulfatase activity"/>
    <property type="evidence" value="ECO:0007669"/>
    <property type="project" value="TreeGrafter"/>
</dbReference>
<gene>
    <name evidence="4" type="ORF">CBF32_07870</name>
</gene>
<evidence type="ECO:0000313" key="5">
    <source>
        <dbReference type="Proteomes" id="UP000288197"/>
    </source>
</evidence>
<organism evidence="4 5">
    <name type="scientific">Vagococcus fluvialis</name>
    <dbReference type="NCBI Taxonomy" id="2738"/>
    <lineage>
        <taxon>Bacteria</taxon>
        <taxon>Bacillati</taxon>
        <taxon>Bacillota</taxon>
        <taxon>Bacilli</taxon>
        <taxon>Lactobacillales</taxon>
        <taxon>Enterococcaceae</taxon>
        <taxon>Vagococcus</taxon>
    </lineage>
</organism>
<keyword evidence="5" id="KW-1185">Reference proteome</keyword>
<dbReference type="GeneID" id="63146573"/>
<dbReference type="PANTHER" id="PTHR42693:SF53">
    <property type="entry name" value="ENDO-4-O-SULFATASE"/>
    <property type="match status" value="1"/>
</dbReference>
<dbReference type="EMBL" id="NGJX01000006">
    <property type="protein sequence ID" value="RSU01895.1"/>
    <property type="molecule type" value="Genomic_DNA"/>
</dbReference>
<evidence type="ECO:0000256" key="1">
    <source>
        <dbReference type="ARBA" id="ARBA00008779"/>
    </source>
</evidence>
<accession>A0A430A510</accession>
<sequence length="489" mass="56755">MLFILTGQQRKDTLSTYGDLVSQTPHLDQLSEESVVFENAYMTCPICTPARATIQTGLYPIHHGMITNSYNYGNMVQELADIVTLLSRRLEKIGYRPGYTGKWHLGSGVENVKNDWYIQKYMGDIEFPEYTLKNDSVPTKHGYVGDDFPGHGFGGYVYEEYKEYLKEKDLTLEFGDVLKGHYEEHQAAAILSGIETSIEHFLIERTKQIIDSFSEDKPWYFQLNFWGPHDPYFAPQEFVDLYQEEKIEPWKNFTGDSANKPKIHLVKKGNITTFEDVEPFVKYYFSCVTHIDYQVGRLLEYLKEKEIYDETLIIFSADHGESLGIHGGLCDKALFMYEETCSIPLFIKKPFQESSERVYELVSNVDLYSTILNYAGYSFEESKRDGMSLKPLLEKEPIDWRDVVVTECSGIRSILHSQRMIRKGDLKYVFNASDTDELYDLSEDPYELINQIDNLSYKEAVVDMKKGLLNWMEENNDNLINEYRLLALR</sequence>
<reference evidence="4 5" key="1">
    <citation type="submission" date="2017-05" db="EMBL/GenBank/DDBJ databases">
        <title>Vagococcus spp. assemblies.</title>
        <authorList>
            <person name="Gulvik C.A."/>
        </authorList>
    </citation>
    <scope>NUCLEOTIDE SEQUENCE [LARGE SCALE GENOMIC DNA]</scope>
    <source>
        <strain evidence="4 5">NCFB 2497</strain>
    </source>
</reference>
<evidence type="ECO:0000313" key="4">
    <source>
        <dbReference type="EMBL" id="RSU01895.1"/>
    </source>
</evidence>